<organism evidence="4 5">
    <name type="scientific">Acinetobacter apis</name>
    <dbReference type="NCBI Taxonomy" id="1229165"/>
    <lineage>
        <taxon>Bacteria</taxon>
        <taxon>Pseudomonadati</taxon>
        <taxon>Pseudomonadota</taxon>
        <taxon>Gammaproteobacteria</taxon>
        <taxon>Moraxellales</taxon>
        <taxon>Moraxellaceae</taxon>
        <taxon>Acinetobacter</taxon>
    </lineage>
</organism>
<dbReference type="GO" id="GO:0050660">
    <property type="term" value="F:flavin adenine dinucleotide binding"/>
    <property type="evidence" value="ECO:0007669"/>
    <property type="project" value="InterPro"/>
</dbReference>
<dbReference type="RefSeq" id="WP_088822496.1">
    <property type="nucleotide sequence ID" value="NZ_FZLN01000001.1"/>
</dbReference>
<dbReference type="AlphaFoldDB" id="A0A217EDA0"/>
<gene>
    <name evidence="4" type="ORF">SAMN05444584_0374</name>
</gene>
<evidence type="ECO:0000259" key="2">
    <source>
        <dbReference type="Pfam" id="PF02771"/>
    </source>
</evidence>
<protein>
    <submittedName>
        <fullName evidence="4">Acyl-CoA dehydrogenase</fullName>
    </submittedName>
</protein>
<dbReference type="PANTHER" id="PTHR43884">
    <property type="entry name" value="ACYL-COA DEHYDROGENASE"/>
    <property type="match status" value="1"/>
</dbReference>
<proteinExistence type="predicted"/>
<sequence length="434" mass="48234">MSSSENDFIFDNLYVNTAQHSLIGQLWGQPPSSRYEELAAHFRPTFQKIKQGTLHREQHHILPHEQIQWLKDVGFTRLRLPTAYQGFDATIPELFALLVELAEADSNLPQILRVHFGFSEDLLLSRNAEHQKKWLTRLSQGETIGSGWSEGGKEAQGQFQTHIYKDEQGHLKLTGKKFYTTGSLYADWIEVGITDLNGESASVLVHRHAEGVEVIDDWNGFGQQLTASGTAIFTAAAVDADDVLPDHVRFKYGAAYYQLVQLAIIVGLGRALTHQLSDAVHKRTRNYSHANAAHIRDDAQILQVVGKVRSATYTSGVIVEKSAAALQRTFLAGLDDDLQAEAEQNAIVELETAQAQIIITDLLLHASTIAFDALGASATDKGIGLDRYWRNIRTLASHNPRIYKDRIVGDFSVNGTLPPYQWRIGEVTALNKAS</sequence>
<reference evidence="5" key="1">
    <citation type="submission" date="2017-06" db="EMBL/GenBank/DDBJ databases">
        <authorList>
            <person name="Varghese N."/>
            <person name="Submissions S."/>
        </authorList>
    </citation>
    <scope>NUCLEOTIDE SEQUENCE [LARGE SCALE GENOMIC DNA]</scope>
    <source>
        <strain evidence="5">ANC 5114</strain>
    </source>
</reference>
<accession>A0A217EDA0</accession>
<feature type="domain" description="Acyl-CoA dehydrogenase/oxidase N-terminal" evidence="2">
    <location>
        <begin position="50"/>
        <end position="142"/>
    </location>
</feature>
<dbReference type="InterPro" id="IPR013786">
    <property type="entry name" value="AcylCoA_DH/ox_N"/>
</dbReference>
<feature type="domain" description="Acyl-CoA dehydrogenase C-terminal" evidence="3">
    <location>
        <begin position="261"/>
        <end position="398"/>
    </location>
</feature>
<keyword evidence="1" id="KW-0560">Oxidoreductase</keyword>
<dbReference type="PANTHER" id="PTHR43884:SF12">
    <property type="entry name" value="ISOVALERYL-COA DEHYDROGENASE, MITOCHONDRIAL-RELATED"/>
    <property type="match status" value="1"/>
</dbReference>
<evidence type="ECO:0000256" key="1">
    <source>
        <dbReference type="ARBA" id="ARBA00023002"/>
    </source>
</evidence>
<dbReference type="Proteomes" id="UP000243463">
    <property type="component" value="Unassembled WGS sequence"/>
</dbReference>
<dbReference type="Pfam" id="PF02771">
    <property type="entry name" value="Acyl-CoA_dh_N"/>
    <property type="match status" value="1"/>
</dbReference>
<dbReference type="SUPFAM" id="SSF56645">
    <property type="entry name" value="Acyl-CoA dehydrogenase NM domain-like"/>
    <property type="match status" value="1"/>
</dbReference>
<evidence type="ECO:0000259" key="3">
    <source>
        <dbReference type="Pfam" id="PF08028"/>
    </source>
</evidence>
<evidence type="ECO:0000313" key="5">
    <source>
        <dbReference type="Proteomes" id="UP000243463"/>
    </source>
</evidence>
<dbReference type="InterPro" id="IPR013107">
    <property type="entry name" value="Acyl-CoA_DH_C"/>
</dbReference>
<dbReference type="PIRSF" id="PIRSF016578">
    <property type="entry name" value="HsaA"/>
    <property type="match status" value="1"/>
</dbReference>
<dbReference type="OrthoDB" id="6184213at2"/>
<keyword evidence="5" id="KW-1185">Reference proteome</keyword>
<dbReference type="EMBL" id="FZLN01000001">
    <property type="protein sequence ID" value="SNQ28451.1"/>
    <property type="molecule type" value="Genomic_DNA"/>
</dbReference>
<dbReference type="Pfam" id="PF08028">
    <property type="entry name" value="Acyl-CoA_dh_2"/>
    <property type="match status" value="1"/>
</dbReference>
<evidence type="ECO:0000313" key="4">
    <source>
        <dbReference type="EMBL" id="SNQ28451.1"/>
    </source>
</evidence>
<dbReference type="InterPro" id="IPR009100">
    <property type="entry name" value="AcylCoA_DH/oxidase_NM_dom_sf"/>
</dbReference>
<dbReference type="InterPro" id="IPR037069">
    <property type="entry name" value="AcylCoA_DH/ox_N_sf"/>
</dbReference>
<dbReference type="GO" id="GO:0003995">
    <property type="term" value="F:acyl-CoA dehydrogenase activity"/>
    <property type="evidence" value="ECO:0007669"/>
    <property type="project" value="TreeGrafter"/>
</dbReference>
<name>A0A217EDA0_9GAMM</name>
<dbReference type="InterPro" id="IPR036250">
    <property type="entry name" value="AcylCo_DH-like_C"/>
</dbReference>
<dbReference type="SUPFAM" id="SSF47203">
    <property type="entry name" value="Acyl-CoA dehydrogenase C-terminal domain-like"/>
    <property type="match status" value="1"/>
</dbReference>
<dbReference type="Gene3D" id="1.10.540.10">
    <property type="entry name" value="Acyl-CoA dehydrogenase/oxidase, N-terminal domain"/>
    <property type="match status" value="1"/>
</dbReference>
<dbReference type="Gene3D" id="1.20.140.10">
    <property type="entry name" value="Butyryl-CoA Dehydrogenase, subunit A, domain 3"/>
    <property type="match status" value="1"/>
</dbReference>
<dbReference type="InterPro" id="IPR046373">
    <property type="entry name" value="Acyl-CoA_Oxase/DH_mid-dom_sf"/>
</dbReference>
<dbReference type="Gene3D" id="2.40.110.10">
    <property type="entry name" value="Butyryl-CoA Dehydrogenase, subunit A, domain 2"/>
    <property type="match status" value="1"/>
</dbReference>